<sequence length="60" mass="6632">MVDDDAVTYASDGATVRVEEGRRDGDTAVRLTRPAWNDLVGQVRPYLSAASRLAAMRRRP</sequence>
<dbReference type="Proteomes" id="UP000238296">
    <property type="component" value="Unassembled WGS sequence"/>
</dbReference>
<evidence type="ECO:0000313" key="2">
    <source>
        <dbReference type="Proteomes" id="UP000238296"/>
    </source>
</evidence>
<proteinExistence type="predicted"/>
<dbReference type="EMBL" id="PPEA01000255">
    <property type="protein sequence ID" value="PQM47913.1"/>
    <property type="molecule type" value="Genomic_DNA"/>
</dbReference>
<name>A0A2S8BMP7_9MYCO</name>
<accession>A0A2S8BMP7</accession>
<comment type="caution">
    <text evidence="1">The sequence shown here is derived from an EMBL/GenBank/DDBJ whole genome shotgun (WGS) entry which is preliminary data.</text>
</comment>
<evidence type="ECO:0000313" key="1">
    <source>
        <dbReference type="EMBL" id="PQM47913.1"/>
    </source>
</evidence>
<reference evidence="1 2" key="1">
    <citation type="journal article" date="2017" name="Int. J. Syst. Evol. Microbiol.">
        <title>Mycobacterium talmoniae sp. nov., a slowly growing mycobacterium isolated from human respiratory samples.</title>
        <authorList>
            <person name="Davidson R.M."/>
            <person name="DeGroote M.A."/>
            <person name="Marola J.L."/>
            <person name="Buss S."/>
            <person name="Jones V."/>
            <person name="McNeil M.R."/>
            <person name="Freifeld A.G."/>
            <person name="Elaine Epperson L."/>
            <person name="Hasan N.A."/>
            <person name="Jackson M."/>
            <person name="Iwen P.C."/>
            <person name="Salfinger M."/>
            <person name="Strong M."/>
        </authorList>
    </citation>
    <scope>NUCLEOTIDE SEQUENCE [LARGE SCALE GENOMIC DNA]</scope>
    <source>
        <strain evidence="1 2">ATCC BAA-2683</strain>
    </source>
</reference>
<gene>
    <name evidence="1" type="ORF">C1Y40_01872</name>
</gene>
<protein>
    <submittedName>
        <fullName evidence="1">Uncharacterized protein</fullName>
    </submittedName>
</protein>
<organism evidence="1 2">
    <name type="scientific">Mycobacterium talmoniae</name>
    <dbReference type="NCBI Taxonomy" id="1858794"/>
    <lineage>
        <taxon>Bacteria</taxon>
        <taxon>Bacillati</taxon>
        <taxon>Actinomycetota</taxon>
        <taxon>Actinomycetes</taxon>
        <taxon>Mycobacteriales</taxon>
        <taxon>Mycobacteriaceae</taxon>
        <taxon>Mycobacterium</taxon>
    </lineage>
</organism>
<dbReference type="AlphaFoldDB" id="A0A2S8BMP7"/>